<evidence type="ECO:0000259" key="2">
    <source>
        <dbReference type="Pfam" id="PF04909"/>
    </source>
</evidence>
<reference evidence="3 4" key="1">
    <citation type="submission" date="2020-08" db="EMBL/GenBank/DDBJ databases">
        <title>Genome public.</title>
        <authorList>
            <person name="Liu C."/>
            <person name="Sun Q."/>
        </authorList>
    </citation>
    <scope>NUCLEOTIDE SEQUENCE [LARGE SCALE GENOMIC DNA]</scope>
    <source>
        <strain evidence="3 4">BX1</strain>
    </source>
</reference>
<protein>
    <submittedName>
        <fullName evidence="3">Amidohydrolase family protein</fullName>
    </submittedName>
</protein>
<feature type="domain" description="Amidohydrolase-related" evidence="2">
    <location>
        <begin position="94"/>
        <end position="259"/>
    </location>
</feature>
<keyword evidence="1" id="KW-0456">Lyase</keyword>
<accession>A0ABR7NJA3</accession>
<proteinExistence type="predicted"/>
<dbReference type="Proteomes" id="UP000658131">
    <property type="component" value="Unassembled WGS sequence"/>
</dbReference>
<evidence type="ECO:0000256" key="1">
    <source>
        <dbReference type="ARBA" id="ARBA00023239"/>
    </source>
</evidence>
<dbReference type="PANTHER" id="PTHR21240:SF19">
    <property type="entry name" value="CATALYTIC_ HYDROLASE"/>
    <property type="match status" value="1"/>
</dbReference>
<evidence type="ECO:0000313" key="4">
    <source>
        <dbReference type="Proteomes" id="UP000658131"/>
    </source>
</evidence>
<dbReference type="PROSITE" id="PS01137">
    <property type="entry name" value="TATD_1"/>
    <property type="match status" value="1"/>
</dbReference>
<dbReference type="EMBL" id="JACRTB010000010">
    <property type="protein sequence ID" value="MBC8576295.1"/>
    <property type="molecule type" value="Genomic_DNA"/>
</dbReference>
<organism evidence="3 4">
    <name type="scientific">Yanshouia hominis</name>
    <dbReference type="NCBI Taxonomy" id="2763673"/>
    <lineage>
        <taxon>Bacteria</taxon>
        <taxon>Bacillati</taxon>
        <taxon>Bacillota</taxon>
        <taxon>Clostridia</taxon>
        <taxon>Eubacteriales</taxon>
        <taxon>Oscillospiraceae</taxon>
        <taxon>Yanshouia</taxon>
    </lineage>
</organism>
<sequence length="289" mass="32480">MKIIDAHLHLNKNEKFDQLGEQGGPRNDLPSLLREFERLEVAGCVVMGTGRLDEDPCRAGLFNLAGEPDPDHYRYPPQVCFCIGVDPEGLKPGRLERTLADYRRVLACPNCVGFKIYLGYKPYFAYDPIYTPVYELAREFDLTVAYHTGDTASSTGRLRFAHPLAIDEVAVAYPKLRLVICHFGSPWMADAAEVVAKNPNVYTDLSGLAVGRPETADFRGRFSHYVSELSGWLAFAEKWDRVMFGTDWPLVSLEHYIALIASCVPAAHWEQVFYRSALSAYPKLGKILE</sequence>
<dbReference type="InterPro" id="IPR032465">
    <property type="entry name" value="ACMSD"/>
</dbReference>
<dbReference type="InterPro" id="IPR006680">
    <property type="entry name" value="Amidohydro-rel"/>
</dbReference>
<dbReference type="InterPro" id="IPR032466">
    <property type="entry name" value="Metal_Hydrolase"/>
</dbReference>
<dbReference type="Gene3D" id="3.20.20.140">
    <property type="entry name" value="Metal-dependent hydrolases"/>
    <property type="match status" value="1"/>
</dbReference>
<comment type="caution">
    <text evidence="3">The sequence shown here is derived from an EMBL/GenBank/DDBJ whole genome shotgun (WGS) entry which is preliminary data.</text>
</comment>
<evidence type="ECO:0000313" key="3">
    <source>
        <dbReference type="EMBL" id="MBC8576295.1"/>
    </source>
</evidence>
<dbReference type="PANTHER" id="PTHR21240">
    <property type="entry name" value="2-AMINO-3-CARBOXYLMUCONATE-6-SEMIALDEHYDE DECARBOXYLASE"/>
    <property type="match status" value="1"/>
</dbReference>
<dbReference type="SUPFAM" id="SSF51556">
    <property type="entry name" value="Metallo-dependent hydrolases"/>
    <property type="match status" value="1"/>
</dbReference>
<dbReference type="RefSeq" id="WP_262399828.1">
    <property type="nucleotide sequence ID" value="NZ_JACRTB010000010.1"/>
</dbReference>
<name>A0ABR7NJA3_9FIRM</name>
<gene>
    <name evidence="3" type="ORF">H8717_07735</name>
</gene>
<dbReference type="Pfam" id="PF04909">
    <property type="entry name" value="Amidohydro_2"/>
    <property type="match status" value="1"/>
</dbReference>
<keyword evidence="4" id="KW-1185">Reference proteome</keyword>
<dbReference type="InterPro" id="IPR018228">
    <property type="entry name" value="DNase_TatD-rel_CS"/>
</dbReference>